<evidence type="ECO:0000313" key="1">
    <source>
        <dbReference type="EMBL" id="KAE8710357.1"/>
    </source>
</evidence>
<protein>
    <submittedName>
        <fullName evidence="1">Uncharacterized protein</fullName>
    </submittedName>
</protein>
<dbReference type="Proteomes" id="UP000436088">
    <property type="component" value="Unassembled WGS sequence"/>
</dbReference>
<evidence type="ECO:0000313" key="2">
    <source>
        <dbReference type="Proteomes" id="UP000436088"/>
    </source>
</evidence>
<name>A0A6A3B3W3_HIBSY</name>
<keyword evidence="2" id="KW-1185">Reference proteome</keyword>
<proteinExistence type="predicted"/>
<dbReference type="AlphaFoldDB" id="A0A6A3B3W3"/>
<organism evidence="1 2">
    <name type="scientific">Hibiscus syriacus</name>
    <name type="common">Rose of Sharon</name>
    <dbReference type="NCBI Taxonomy" id="106335"/>
    <lineage>
        <taxon>Eukaryota</taxon>
        <taxon>Viridiplantae</taxon>
        <taxon>Streptophyta</taxon>
        <taxon>Embryophyta</taxon>
        <taxon>Tracheophyta</taxon>
        <taxon>Spermatophyta</taxon>
        <taxon>Magnoliopsida</taxon>
        <taxon>eudicotyledons</taxon>
        <taxon>Gunneridae</taxon>
        <taxon>Pentapetalae</taxon>
        <taxon>rosids</taxon>
        <taxon>malvids</taxon>
        <taxon>Malvales</taxon>
        <taxon>Malvaceae</taxon>
        <taxon>Malvoideae</taxon>
        <taxon>Hibiscus</taxon>
    </lineage>
</organism>
<dbReference type="EMBL" id="VEPZ02000929">
    <property type="protein sequence ID" value="KAE8710357.1"/>
    <property type="molecule type" value="Genomic_DNA"/>
</dbReference>
<sequence>MAMLGSIMAPPNGYDISDREFPSETTPTQANTTVKPEMVCIRINSDRLQVYLKNKIGVESTYTMAERLRLAAESWELVRRKVNVEIIFDFTVEQWNCCCCWFDRNWNYAVHSLLLKLKWIEVLEICKTDPFGRSKQIPLLI</sequence>
<accession>A0A6A3B3W3</accession>
<gene>
    <name evidence="1" type="ORF">F3Y22_tig00110321pilonHSYRG00026</name>
</gene>
<reference evidence="1" key="1">
    <citation type="submission" date="2019-09" db="EMBL/GenBank/DDBJ databases">
        <title>Draft genome information of white flower Hibiscus syriacus.</title>
        <authorList>
            <person name="Kim Y.-M."/>
        </authorList>
    </citation>
    <scope>NUCLEOTIDE SEQUENCE [LARGE SCALE GENOMIC DNA]</scope>
    <source>
        <strain evidence="1">YM2019G1</strain>
    </source>
</reference>
<comment type="caution">
    <text evidence="1">The sequence shown here is derived from an EMBL/GenBank/DDBJ whole genome shotgun (WGS) entry which is preliminary data.</text>
</comment>